<dbReference type="EC" id="2.1.1.-" evidence="2"/>
<evidence type="ECO:0000313" key="3">
    <source>
        <dbReference type="Proteomes" id="UP001596116"/>
    </source>
</evidence>
<feature type="domain" description="Methyltransferase type 11" evidence="1">
    <location>
        <begin position="38"/>
        <end position="134"/>
    </location>
</feature>
<dbReference type="Proteomes" id="UP001596116">
    <property type="component" value="Unassembled WGS sequence"/>
</dbReference>
<proteinExistence type="predicted"/>
<organism evidence="2 3">
    <name type="scientific">Hyphococcus aureus</name>
    <dbReference type="NCBI Taxonomy" id="2666033"/>
    <lineage>
        <taxon>Bacteria</taxon>
        <taxon>Pseudomonadati</taxon>
        <taxon>Pseudomonadota</taxon>
        <taxon>Alphaproteobacteria</taxon>
        <taxon>Parvularculales</taxon>
        <taxon>Parvularculaceae</taxon>
        <taxon>Hyphococcus</taxon>
    </lineage>
</organism>
<dbReference type="InterPro" id="IPR013216">
    <property type="entry name" value="Methyltransf_11"/>
</dbReference>
<dbReference type="PANTHER" id="PTHR45036">
    <property type="entry name" value="METHYLTRANSFERASE LIKE 7B"/>
    <property type="match status" value="1"/>
</dbReference>
<dbReference type="SUPFAM" id="SSF53335">
    <property type="entry name" value="S-adenosyl-L-methionine-dependent methyltransferases"/>
    <property type="match status" value="1"/>
</dbReference>
<dbReference type="RefSeq" id="WP_379879602.1">
    <property type="nucleotide sequence ID" value="NZ_JBHPON010000001.1"/>
</dbReference>
<keyword evidence="2" id="KW-0808">Transferase</keyword>
<dbReference type="CDD" id="cd02440">
    <property type="entry name" value="AdoMet_MTases"/>
    <property type="match status" value="1"/>
</dbReference>
<dbReference type="PANTHER" id="PTHR45036:SF1">
    <property type="entry name" value="METHYLTRANSFERASE LIKE 7A"/>
    <property type="match status" value="1"/>
</dbReference>
<dbReference type="Gene3D" id="3.40.50.150">
    <property type="entry name" value="Vaccinia Virus protein VP39"/>
    <property type="match status" value="1"/>
</dbReference>
<protein>
    <submittedName>
        <fullName evidence="2">Class I SAM-dependent methyltransferase</fullName>
        <ecNumber evidence="2">2.1.1.-</ecNumber>
    </submittedName>
</protein>
<dbReference type="InterPro" id="IPR052356">
    <property type="entry name" value="Thiol_S-MT"/>
</dbReference>
<name>A0ABW1KSN8_9PROT</name>
<reference evidence="2 3" key="1">
    <citation type="submission" date="2024-09" db="EMBL/GenBank/DDBJ databases">
        <authorList>
            <person name="Zhang Z.-H."/>
        </authorList>
    </citation>
    <scope>NUCLEOTIDE SEQUENCE [LARGE SCALE GENOMIC DNA]</scope>
    <source>
        <strain evidence="2 3">HHTR114</strain>
    </source>
</reference>
<keyword evidence="2" id="KW-0489">Methyltransferase</keyword>
<keyword evidence="3" id="KW-1185">Reference proteome</keyword>
<dbReference type="Pfam" id="PF08241">
    <property type="entry name" value="Methyltransf_11"/>
    <property type="match status" value="1"/>
</dbReference>
<sequence>MGFYANHIEPRLVSCVCGSGQISKQRERIVPKAQGRVLEIGFGSGHNVPYYDQSKITHLYALEPSAAWRKLAAPRVRDLAFPVEWLDLPGEHIPLADESVDCVLVTFALCTIPGVEEALAGMRRVLKPGGKLVFLEHGAAPDRGVARWQDRFDGLWSKVAGGCHLNRKPAEMVSAADFRIAEMDQQYLPWTPKIAGYVTGGVAVR</sequence>
<evidence type="ECO:0000313" key="2">
    <source>
        <dbReference type="EMBL" id="MFC6035068.1"/>
    </source>
</evidence>
<gene>
    <name evidence="2" type="ORF">ACFMB1_05900</name>
</gene>
<evidence type="ECO:0000259" key="1">
    <source>
        <dbReference type="Pfam" id="PF08241"/>
    </source>
</evidence>
<dbReference type="GO" id="GO:0032259">
    <property type="term" value="P:methylation"/>
    <property type="evidence" value="ECO:0007669"/>
    <property type="project" value="UniProtKB-KW"/>
</dbReference>
<accession>A0ABW1KSN8</accession>
<dbReference type="GO" id="GO:0008168">
    <property type="term" value="F:methyltransferase activity"/>
    <property type="evidence" value="ECO:0007669"/>
    <property type="project" value="UniProtKB-KW"/>
</dbReference>
<dbReference type="InterPro" id="IPR029063">
    <property type="entry name" value="SAM-dependent_MTases_sf"/>
</dbReference>
<dbReference type="EMBL" id="JBHPON010000001">
    <property type="protein sequence ID" value="MFC6035068.1"/>
    <property type="molecule type" value="Genomic_DNA"/>
</dbReference>
<comment type="caution">
    <text evidence="2">The sequence shown here is derived from an EMBL/GenBank/DDBJ whole genome shotgun (WGS) entry which is preliminary data.</text>
</comment>